<comment type="similarity">
    <text evidence="2 5">Belongs to the XFP family.</text>
</comment>
<dbReference type="Pfam" id="PF09364">
    <property type="entry name" value="XFP_N"/>
    <property type="match status" value="1"/>
</dbReference>
<dbReference type="PANTHER" id="PTHR31273:SF0">
    <property type="entry name" value="PHOSPHOKETOLASE-RELATED"/>
    <property type="match status" value="1"/>
</dbReference>
<dbReference type="Gene3D" id="3.40.50.970">
    <property type="match status" value="2"/>
</dbReference>
<evidence type="ECO:0000256" key="3">
    <source>
        <dbReference type="ARBA" id="ARBA00023052"/>
    </source>
</evidence>
<feature type="domain" description="Xylulose 5-phosphate/Fructose 6-phosphate phosphoketolase C-terminal" evidence="8">
    <location>
        <begin position="816"/>
        <end position="1018"/>
    </location>
</feature>
<feature type="region of interest" description="Disordered" evidence="6">
    <location>
        <begin position="118"/>
        <end position="157"/>
    </location>
</feature>
<dbReference type="InterPro" id="IPR029061">
    <property type="entry name" value="THDP-binding"/>
</dbReference>
<dbReference type="PANTHER" id="PTHR31273">
    <property type="entry name" value="PHOSPHOKETOLASE-RELATED"/>
    <property type="match status" value="1"/>
</dbReference>
<dbReference type="PROSITE" id="PS60003">
    <property type="entry name" value="PHOSPHOKETOLASE_2"/>
    <property type="match status" value="1"/>
</dbReference>
<dbReference type="InterPro" id="IPR007197">
    <property type="entry name" value="rSAM"/>
</dbReference>
<evidence type="ECO:0000259" key="8">
    <source>
        <dbReference type="Pfam" id="PF09363"/>
    </source>
</evidence>
<gene>
    <name evidence="10" type="ORF">Sipo8835_18380</name>
</gene>
<keyword evidence="3 5" id="KW-0786">Thiamine pyrophosphate</keyword>
<evidence type="ECO:0000313" key="10">
    <source>
        <dbReference type="EMBL" id="TQE33303.1"/>
    </source>
</evidence>
<evidence type="ECO:0000256" key="5">
    <source>
        <dbReference type="HAMAP-Rule" id="MF_01403"/>
    </source>
</evidence>
<reference evidence="10 11" key="1">
    <citation type="submission" date="2019-03" db="EMBL/GenBank/DDBJ databases">
        <title>Comparative genomic analyses of the sweetpotato soil rot pathogen, Streptomyces ipomoeae.</title>
        <authorList>
            <person name="Ruschel Soares N."/>
            <person name="Badger J.H."/>
            <person name="Huguet-Tapia J.C."/>
            <person name="Clark C.A."/>
            <person name="Pettis G.S."/>
        </authorList>
    </citation>
    <scope>NUCLEOTIDE SEQUENCE [LARGE SCALE GENOMIC DNA]</scope>
    <source>
        <strain evidence="10 11">88-35</strain>
    </source>
</reference>
<dbReference type="NCBIfam" id="NF003617">
    <property type="entry name" value="PRK05261.1-2"/>
    <property type="match status" value="1"/>
</dbReference>
<feature type="domain" description="Xylulose 5-phosphate/Fructose 6-phosphate phosphoketolase N-terminal" evidence="9">
    <location>
        <begin position="239"/>
        <end position="599"/>
    </location>
</feature>
<dbReference type="Proteomes" id="UP000318720">
    <property type="component" value="Unassembled WGS sequence"/>
</dbReference>
<dbReference type="InterPro" id="IPR005593">
    <property type="entry name" value="Xul5P/Fru6P_PKetolase"/>
</dbReference>
<dbReference type="HAMAP" id="MF_01403">
    <property type="entry name" value="Phosphoketolase"/>
    <property type="match status" value="1"/>
</dbReference>
<dbReference type="AlphaFoldDB" id="A0AAE9B0G2"/>
<dbReference type="InterPro" id="IPR023962">
    <property type="entry name" value="Phosphoketolase"/>
</dbReference>
<dbReference type="GO" id="GO:0016832">
    <property type="term" value="F:aldehyde-lyase activity"/>
    <property type="evidence" value="ECO:0007669"/>
    <property type="project" value="UniProtKB-UniRule"/>
</dbReference>
<dbReference type="PROSITE" id="PS60002">
    <property type="entry name" value="PHOSPHOKETOLASE_1"/>
    <property type="match status" value="1"/>
</dbReference>
<evidence type="ECO:0000259" key="7">
    <source>
        <dbReference type="Pfam" id="PF04055"/>
    </source>
</evidence>
<dbReference type="InterPro" id="IPR019790">
    <property type="entry name" value="Xul5P/Fru6P_PKetolase_CS"/>
</dbReference>
<evidence type="ECO:0000259" key="9">
    <source>
        <dbReference type="Pfam" id="PF09364"/>
    </source>
</evidence>
<dbReference type="Gene3D" id="3.40.50.920">
    <property type="match status" value="1"/>
</dbReference>
<organism evidence="10 11">
    <name type="scientific">Streptomyces ipomoeae</name>
    <dbReference type="NCBI Taxonomy" id="103232"/>
    <lineage>
        <taxon>Bacteria</taxon>
        <taxon>Bacillati</taxon>
        <taxon>Actinomycetota</taxon>
        <taxon>Actinomycetes</taxon>
        <taxon>Kitasatosporales</taxon>
        <taxon>Streptomycetaceae</taxon>
        <taxon>Streptomyces</taxon>
    </lineage>
</organism>
<dbReference type="GO" id="GO:0000287">
    <property type="term" value="F:magnesium ion binding"/>
    <property type="evidence" value="ECO:0007669"/>
    <property type="project" value="UniProtKB-ARBA"/>
</dbReference>
<keyword evidence="4 5" id="KW-0456">Lyase</keyword>
<dbReference type="EMBL" id="SPAZ01000156">
    <property type="protein sequence ID" value="TQE33303.1"/>
    <property type="molecule type" value="Genomic_DNA"/>
</dbReference>
<dbReference type="InterPro" id="IPR018969">
    <property type="entry name" value="Xul5P/Fru6P_PKetolase_C"/>
</dbReference>
<dbReference type="NCBIfam" id="NF003619">
    <property type="entry name" value="PRK05261.1-4"/>
    <property type="match status" value="1"/>
</dbReference>
<dbReference type="InterPro" id="IPR058240">
    <property type="entry name" value="rSAM_sf"/>
</dbReference>
<dbReference type="SUPFAM" id="SSF52518">
    <property type="entry name" value="Thiamin diphosphate-binding fold (THDP-binding)"/>
    <property type="match status" value="2"/>
</dbReference>
<evidence type="ECO:0000313" key="11">
    <source>
        <dbReference type="Proteomes" id="UP000318720"/>
    </source>
</evidence>
<feature type="domain" description="Radical SAM core" evidence="7">
    <location>
        <begin position="17"/>
        <end position="115"/>
    </location>
</feature>
<proteinExistence type="inferred from homology"/>
<dbReference type="Pfam" id="PF04055">
    <property type="entry name" value="Radical_SAM"/>
    <property type="match status" value="1"/>
</dbReference>
<dbReference type="CDD" id="cd02011">
    <property type="entry name" value="TPP_PK"/>
    <property type="match status" value="1"/>
</dbReference>
<name>A0AAE9B0G2_9ACTN</name>
<dbReference type="Pfam" id="PF03894">
    <property type="entry name" value="XFP"/>
    <property type="match status" value="1"/>
</dbReference>
<dbReference type="Gene3D" id="3.80.30.10">
    <property type="entry name" value="pyruvate-formate lyase- activating enzyme"/>
    <property type="match status" value="1"/>
</dbReference>
<comment type="cofactor">
    <cofactor evidence="1 5">
        <name>thiamine diphosphate</name>
        <dbReference type="ChEBI" id="CHEBI:58937"/>
    </cofactor>
</comment>
<dbReference type="InterPro" id="IPR009014">
    <property type="entry name" value="Transketo_C/PFOR_II"/>
</dbReference>
<dbReference type="GO" id="GO:0051536">
    <property type="term" value="F:iron-sulfur cluster binding"/>
    <property type="evidence" value="ECO:0007669"/>
    <property type="project" value="InterPro"/>
</dbReference>
<comment type="caution">
    <text evidence="10">The sequence shown here is derived from an EMBL/GenBank/DDBJ whole genome shotgun (WGS) entry which is preliminary data.</text>
</comment>
<dbReference type="EC" id="4.1.2.-" evidence="5"/>
<evidence type="ECO:0000256" key="4">
    <source>
        <dbReference type="ARBA" id="ARBA00023239"/>
    </source>
</evidence>
<feature type="region of interest" description="Disordered" evidence="6">
    <location>
        <begin position="200"/>
        <end position="224"/>
    </location>
</feature>
<protein>
    <recommendedName>
        <fullName evidence="5">Probable phosphoketolase</fullName>
        <ecNumber evidence="5">4.1.2.-</ecNumber>
    </recommendedName>
</protein>
<evidence type="ECO:0000256" key="2">
    <source>
        <dbReference type="ARBA" id="ARBA00005623"/>
    </source>
</evidence>
<dbReference type="Pfam" id="PF09363">
    <property type="entry name" value="XFP_C"/>
    <property type="match status" value="1"/>
</dbReference>
<evidence type="ECO:0000256" key="6">
    <source>
        <dbReference type="SAM" id="MobiDB-lite"/>
    </source>
</evidence>
<evidence type="ECO:0000256" key="1">
    <source>
        <dbReference type="ARBA" id="ARBA00001964"/>
    </source>
</evidence>
<dbReference type="SUPFAM" id="SSF102114">
    <property type="entry name" value="Radical SAM enzymes"/>
    <property type="match status" value="1"/>
</dbReference>
<sequence>MMTEIDKYRLFITTADGGVTLTGGEPLLQPAFTGAVLRRCKEAGPHTALDTSGSLGARATDALLADTDLVLLDIKSFDIATYRRLTGGSLAPTLSFATRLDRLGVPLHVRYVLVPAGPTTRKPSTASAPSWPGWATSTGSTSCRSTSSEPTSTTPSACPSFCATTRRPTGNRPSACASSSGNTACGHCDPPRMVRTALSGTRERAEGGKNGPHAPPTDAPTRKGLSMSVDTRQAPAALADEELKTLDAHWRAANYLAVGQIYLMANPLLTEPLRPEHVKPRLLGHWGTSPGLNLVYTHLNRVIKARDLDALCIWGPGHGGPAVVANSWLEGSYTQTYPDVTRDADGMARLFKQFSFPGGVPSHVAPETPGSIHEGGELGYALSHAYGAAFDNPGLLVACVIGDGEAETGPLAASWHSDKFLDPVHDGAVLPILHLNGYKIANPTVLARLPESELDELLRGYGHEPLHVTGDEPAAVHRAMARAMDTAVERIAAIQRAAREEDVTQRPRWPMIVLRTPKGWTGPAEVDGLPVEGTWRSHQVPLAAVRDNPEHLRQLEDWLRSYRPEELFDEHGGPRPHVLACVPDNSRRLGATPHANGGLLLRELPLPPLERYAVEVDKPGATLHEPTRVLGDMLEDVMRATADRRDFRLVGPDETASNRLQAVYAASGKAWQAGTLDVDEHLDRHGRVMEILSEHTCQGWLEGYLLTGRHGLFSCYEAFVHIVDSMVNQHIKWLRVTRRLPWRAPIASLNYLLTSHVWRQDHNGFSHQDPGFVDHILNKSPEAVRVYLPPDANTLLSVADHALRSRDYVNVIVAGKQPCFDWLSMEQATVHCARGAGIWDWAGTEDGSREPDAVLACAGDVPTQEVLAAAQLLRRHLPELCVRVVNVVDIARLMPREEHPHGMTDFEYDGLFTADKPVVFAYHGYPWLIHRLAYRRTGHQHVHVRGYKEIGTTTTPFDMVVRNDLDRYRLVMDVIDRVPGLAVRAAAVRQRMEDVRLRHHDWIRVHGTDLPEVADWTWDG</sequence>
<accession>A0AAE9B0G2</accession>
<dbReference type="InterPro" id="IPR019789">
    <property type="entry name" value="Xul5P/Fru6P_PKetolase_ThDP_BS"/>
</dbReference>
<feature type="compositionally biased region" description="Low complexity" evidence="6">
    <location>
        <begin position="136"/>
        <end position="157"/>
    </location>
</feature>
<dbReference type="NCBIfam" id="NF003621">
    <property type="entry name" value="PRK05261.1-6"/>
    <property type="match status" value="1"/>
</dbReference>
<dbReference type="InterPro" id="IPR018970">
    <property type="entry name" value="Xul5P/Fru6P_PKetolase_N"/>
</dbReference>
<dbReference type="GO" id="GO:0005975">
    <property type="term" value="P:carbohydrate metabolic process"/>
    <property type="evidence" value="ECO:0007669"/>
    <property type="project" value="InterPro"/>
</dbReference>